<dbReference type="SUPFAM" id="SSF53448">
    <property type="entry name" value="Nucleotide-diphospho-sugar transferases"/>
    <property type="match status" value="1"/>
</dbReference>
<dbReference type="GO" id="GO:0008878">
    <property type="term" value="F:glucose-1-phosphate adenylyltransferase activity"/>
    <property type="evidence" value="ECO:0007669"/>
    <property type="project" value="InterPro"/>
</dbReference>
<feature type="domain" description="Glucose-1-phosphate adenylyltransferase/Bifunctional protein GlmU-like C-terminal hexapeptide" evidence="4">
    <location>
        <begin position="280"/>
        <end position="349"/>
    </location>
</feature>
<accession>A0A4R3KD38</accession>
<dbReference type="Gene3D" id="3.90.550.10">
    <property type="entry name" value="Spore Coat Polysaccharide Biosynthesis Protein SpsA, Chain A"/>
    <property type="match status" value="1"/>
</dbReference>
<evidence type="ECO:0000313" key="5">
    <source>
        <dbReference type="EMBL" id="TCS80849.1"/>
    </source>
</evidence>
<dbReference type="Gene3D" id="2.160.10.10">
    <property type="entry name" value="Hexapeptide repeat proteins"/>
    <property type="match status" value="1"/>
</dbReference>
<comment type="similarity">
    <text evidence="1">Belongs to the bacterial/plant glucose-1-phosphate adenylyltransferase family.</text>
</comment>
<dbReference type="Pfam" id="PF24894">
    <property type="entry name" value="Hexapep_GlmU"/>
    <property type="match status" value="1"/>
</dbReference>
<dbReference type="RefSeq" id="WP_132547499.1">
    <property type="nucleotide sequence ID" value="NZ_SMAA01000003.1"/>
</dbReference>
<dbReference type="InterPro" id="IPR056818">
    <property type="entry name" value="GlmU/GlgC-like_hexapep"/>
</dbReference>
<name>A0A4R3KD38_9FIRM</name>
<reference evidence="5 6" key="1">
    <citation type="submission" date="2019-03" db="EMBL/GenBank/DDBJ databases">
        <title>Genomic Encyclopedia of Type Strains, Phase IV (KMG-IV): sequencing the most valuable type-strain genomes for metagenomic binning, comparative biology and taxonomic classification.</title>
        <authorList>
            <person name="Goeker M."/>
        </authorList>
    </citation>
    <scope>NUCLEOTIDE SEQUENCE [LARGE SCALE GENOMIC DNA]</scope>
    <source>
        <strain evidence="5 6">DSM 20467</strain>
    </source>
</reference>
<dbReference type="NCBIfam" id="TIGR02092">
    <property type="entry name" value="glgD"/>
    <property type="match status" value="1"/>
</dbReference>
<dbReference type="InterPro" id="IPR011832">
    <property type="entry name" value="GlgDAde_trans"/>
</dbReference>
<dbReference type="CDD" id="cd04651">
    <property type="entry name" value="LbH_G1P_AT_C"/>
    <property type="match status" value="1"/>
</dbReference>
<keyword evidence="5" id="KW-0808">Transferase</keyword>
<dbReference type="InterPro" id="IPR011004">
    <property type="entry name" value="Trimer_LpxA-like_sf"/>
</dbReference>
<dbReference type="EMBL" id="SMAA01000003">
    <property type="protein sequence ID" value="TCS80849.1"/>
    <property type="molecule type" value="Genomic_DNA"/>
</dbReference>
<evidence type="ECO:0000256" key="2">
    <source>
        <dbReference type="ARBA" id="ARBA00023056"/>
    </source>
</evidence>
<comment type="caution">
    <text evidence="5">The sequence shown here is derived from an EMBL/GenBank/DDBJ whole genome shotgun (WGS) entry which is preliminary data.</text>
</comment>
<dbReference type="PANTHER" id="PTHR43523:SF6">
    <property type="entry name" value="GLYCOGEN BIOSYNTHESIS PROTEIN GLGD"/>
    <property type="match status" value="1"/>
</dbReference>
<dbReference type="InterPro" id="IPR005835">
    <property type="entry name" value="NTP_transferase_dom"/>
</dbReference>
<evidence type="ECO:0000256" key="1">
    <source>
        <dbReference type="ARBA" id="ARBA00010443"/>
    </source>
</evidence>
<sequence>MNYILGLINLYEDNSLIKEFTHKRPIATIPFAGRYRLIDFALSSMVNSGITSVGITFPEKAASVLDHLRSGKDWDLARRHDGLFYILPDKDENNAHQSDLKTFYQNLEVLQHNPQEYFIISSGHTVFNMDFNNVLRFHQNTNADITILYHKTGREFQSPCTLIKTKENGLVTDIAKRSKTRKDSEISMGVYLMSRKIFSAIVEQSYERGGSDFLVDGIMRTISQYNIYGYYYDGYVSNINSIADYYQTSMDLLDPKIWNELFINKLPIYTKTKDDVPTRYKHHAQVHNSLIANGCVIEGLVEHSILFRDVKVKKGVEIKNSIIMQNCQISENSHIENTICDKNVIVSSQKCLKGAENYPFIVEKGTVI</sequence>
<protein>
    <submittedName>
        <fullName evidence="5">Glucose-1-phosphate adenylyltransferase</fullName>
    </submittedName>
</protein>
<gene>
    <name evidence="5" type="ORF">EDC37_10318</name>
</gene>
<dbReference type="InterPro" id="IPR011831">
    <property type="entry name" value="ADP-Glc_PPase"/>
</dbReference>
<dbReference type="GO" id="GO:0005978">
    <property type="term" value="P:glycogen biosynthetic process"/>
    <property type="evidence" value="ECO:0007669"/>
    <property type="project" value="UniProtKB-KW"/>
</dbReference>
<dbReference type="Proteomes" id="UP000295188">
    <property type="component" value="Unassembled WGS sequence"/>
</dbReference>
<evidence type="ECO:0000259" key="3">
    <source>
        <dbReference type="Pfam" id="PF00483"/>
    </source>
</evidence>
<dbReference type="CDD" id="cd02508">
    <property type="entry name" value="ADP_Glucose_PP"/>
    <property type="match status" value="1"/>
</dbReference>
<dbReference type="AlphaFoldDB" id="A0A4R3KD38"/>
<evidence type="ECO:0000313" key="6">
    <source>
        <dbReference type="Proteomes" id="UP000295188"/>
    </source>
</evidence>
<keyword evidence="2" id="KW-0320">Glycogen biosynthesis</keyword>
<evidence type="ECO:0000259" key="4">
    <source>
        <dbReference type="Pfam" id="PF24894"/>
    </source>
</evidence>
<organism evidence="5 6">
    <name type="scientific">Pectinatus cerevisiiphilus</name>
    <dbReference type="NCBI Taxonomy" id="86956"/>
    <lineage>
        <taxon>Bacteria</taxon>
        <taxon>Bacillati</taxon>
        <taxon>Bacillota</taxon>
        <taxon>Negativicutes</taxon>
        <taxon>Selenomonadales</taxon>
        <taxon>Selenomonadaceae</taxon>
        <taxon>Pectinatus</taxon>
    </lineage>
</organism>
<dbReference type="OrthoDB" id="9801810at2"/>
<dbReference type="PANTHER" id="PTHR43523">
    <property type="entry name" value="GLUCOSE-1-PHOSPHATE ADENYLYLTRANSFERASE-RELATED"/>
    <property type="match status" value="1"/>
</dbReference>
<dbReference type="SUPFAM" id="SSF51161">
    <property type="entry name" value="Trimeric LpxA-like enzymes"/>
    <property type="match status" value="1"/>
</dbReference>
<dbReference type="InterPro" id="IPR029044">
    <property type="entry name" value="Nucleotide-diphossugar_trans"/>
</dbReference>
<keyword evidence="6" id="KW-1185">Reference proteome</keyword>
<proteinExistence type="inferred from homology"/>
<keyword evidence="5" id="KW-0548">Nucleotidyltransferase</keyword>
<feature type="domain" description="Nucleotidyl transferase" evidence="3">
    <location>
        <begin position="21"/>
        <end position="252"/>
    </location>
</feature>
<dbReference type="Pfam" id="PF00483">
    <property type="entry name" value="NTP_transferase"/>
    <property type="match status" value="1"/>
</dbReference>